<protein>
    <recommendedName>
        <fullName evidence="2">Abi-like protein</fullName>
    </recommendedName>
</protein>
<dbReference type="AlphaFoldDB" id="A0A0H3ZML7"/>
<evidence type="ECO:0008006" key="2">
    <source>
        <dbReference type="Google" id="ProtNLM"/>
    </source>
</evidence>
<accession>A0A0H3ZML7</accession>
<dbReference type="EMBL" id="KP795490">
    <property type="protein sequence ID" value="AKN36417.1"/>
    <property type="molecule type" value="Genomic_DNA"/>
</dbReference>
<organism evidence="1">
    <name type="scientific">Enterovibrio norvegicus</name>
    <dbReference type="NCBI Taxonomy" id="188144"/>
    <lineage>
        <taxon>Bacteria</taxon>
        <taxon>Pseudomonadati</taxon>
        <taxon>Pseudomonadota</taxon>
        <taxon>Gammaproteobacteria</taxon>
        <taxon>Vibrionales</taxon>
        <taxon>Vibrionaceae</taxon>
        <taxon>Enterovibrio</taxon>
    </lineage>
</organism>
<reference evidence="1" key="1">
    <citation type="journal article" date="2015" name="MBio">
        <title>Eco-Evolutionary Dynamics of Episomes among Ecologically Cohesive Bacterial Populations.</title>
        <authorList>
            <person name="Xue H."/>
            <person name="Cordero O.X."/>
            <person name="Camas F.M."/>
            <person name="Trimble W."/>
            <person name="Meyer F."/>
            <person name="Guglielmini J."/>
            <person name="Rocha E.P."/>
            <person name="Polz M.F."/>
        </authorList>
    </citation>
    <scope>NUCLEOTIDE SEQUENCE</scope>
    <source>
        <strain evidence="1">1F_260</strain>
    </source>
</reference>
<dbReference type="EMBL" id="KP795445">
    <property type="protein sequence ID" value="AKN35657.1"/>
    <property type="molecule type" value="Genomic_DNA"/>
</dbReference>
<name>A0A0H3ZML7_9GAMM</name>
<proteinExistence type="predicted"/>
<evidence type="ECO:0000313" key="1">
    <source>
        <dbReference type="EMBL" id="AKN35657.1"/>
    </source>
</evidence>
<sequence>MINYLSQPRADAVENFFLTSSDSDLLGCYRWCQSTSSAFLSSFNDFEVCLRNALHFSLSQYYGGNDSFDWMGISGLNANIHSYPNPWNNLGALAGHVSSSASHSMGVGARKDIVKAFLLAKNKTHDGVIAELSFGFWESLLKGLCHNSHANNGHATIMHDCLKRAFPHYEVNSSIVPAVFGPWNVDFRDRLVRLINRIRKVRNRIGHHDSIRQIPEFNEDGVKGFVPREPRHTIVSLNKLRDRVLMICGWIDSGLKTEIKGSDYWHKLSTVLSKDSLGVFRFHGGKGDCYIRTVDYRNQVRKKKYQEARFKKMNIKKPIEFFFIRNMHF</sequence>